<keyword evidence="1" id="KW-0472">Membrane</keyword>
<accession>A0A064CIM3</accession>
<dbReference type="RefSeq" id="WP_131536175.1">
    <property type="nucleotide sequence ID" value="NZ_JALN02000001.1"/>
</dbReference>
<feature type="transmembrane region" description="Helical" evidence="1">
    <location>
        <begin position="37"/>
        <end position="57"/>
    </location>
</feature>
<comment type="caution">
    <text evidence="2">The sequence shown here is derived from an EMBL/GenBank/DDBJ whole genome shotgun (WGS) entry which is preliminary data.</text>
</comment>
<organism evidence="2 3">
    <name type="scientific">Mycolicibacterium aromaticivorans JS19b1 = JCM 16368</name>
    <dbReference type="NCBI Taxonomy" id="1440774"/>
    <lineage>
        <taxon>Bacteria</taxon>
        <taxon>Bacillati</taxon>
        <taxon>Actinomycetota</taxon>
        <taxon>Actinomycetes</taxon>
        <taxon>Mycobacteriales</taxon>
        <taxon>Mycobacteriaceae</taxon>
        <taxon>Mycolicibacterium</taxon>
    </lineage>
</organism>
<feature type="transmembrane region" description="Helical" evidence="1">
    <location>
        <begin position="69"/>
        <end position="88"/>
    </location>
</feature>
<gene>
    <name evidence="2" type="ORF">Y900_016085</name>
</gene>
<dbReference type="STRING" id="1440774.Y900_016085"/>
<dbReference type="Proteomes" id="UP000022835">
    <property type="component" value="Unassembled WGS sequence"/>
</dbReference>
<dbReference type="AlphaFoldDB" id="A0A064CIM3"/>
<feature type="transmembrane region" description="Helical" evidence="1">
    <location>
        <begin position="275"/>
        <end position="296"/>
    </location>
</feature>
<keyword evidence="3" id="KW-1185">Reference proteome</keyword>
<evidence type="ECO:0000313" key="3">
    <source>
        <dbReference type="Proteomes" id="UP000022835"/>
    </source>
</evidence>
<feature type="transmembrane region" description="Helical" evidence="1">
    <location>
        <begin position="130"/>
        <end position="149"/>
    </location>
</feature>
<evidence type="ECO:0000256" key="1">
    <source>
        <dbReference type="SAM" id="Phobius"/>
    </source>
</evidence>
<dbReference type="EMBL" id="JALN02000001">
    <property type="protein sequence ID" value="KDF00420.1"/>
    <property type="molecule type" value="Genomic_DNA"/>
</dbReference>
<keyword evidence="1" id="KW-1133">Transmembrane helix</keyword>
<dbReference type="eggNOG" id="ENOG5030TCR">
    <property type="taxonomic scope" value="Bacteria"/>
</dbReference>
<protein>
    <recommendedName>
        <fullName evidence="4">Transmembrane protein</fullName>
    </recommendedName>
</protein>
<keyword evidence="1" id="KW-0812">Transmembrane</keyword>
<name>A0A064CIM3_9MYCO</name>
<reference evidence="2" key="1">
    <citation type="submission" date="2014-05" db="EMBL/GenBank/DDBJ databases">
        <title>Genome sequence of Mycobacterium aromaticivorans strain JS19b1T (= DSM 45407T).</title>
        <authorList>
            <person name="Kwak Y."/>
            <person name="Park G.-S."/>
            <person name="Li Q.X."/>
            <person name="Lee S.-E."/>
            <person name="Shin J.-H."/>
        </authorList>
    </citation>
    <scope>NUCLEOTIDE SEQUENCE [LARGE SCALE GENOMIC DNA]</scope>
    <source>
        <strain evidence="2">JS19b1</strain>
    </source>
</reference>
<proteinExistence type="predicted"/>
<evidence type="ECO:0000313" key="2">
    <source>
        <dbReference type="EMBL" id="KDF00420.1"/>
    </source>
</evidence>
<feature type="transmembrane region" description="Helical" evidence="1">
    <location>
        <begin position="184"/>
        <end position="201"/>
    </location>
</feature>
<feature type="transmembrane region" description="Helical" evidence="1">
    <location>
        <begin position="158"/>
        <end position="178"/>
    </location>
</feature>
<feature type="transmembrane region" description="Helical" evidence="1">
    <location>
        <begin position="100"/>
        <end position="118"/>
    </location>
</feature>
<dbReference type="OrthoDB" id="4723381at2"/>
<feature type="transmembrane region" description="Helical" evidence="1">
    <location>
        <begin position="237"/>
        <end position="254"/>
    </location>
</feature>
<evidence type="ECO:0008006" key="4">
    <source>
        <dbReference type="Google" id="ProtNLM"/>
    </source>
</evidence>
<sequence length="499" mass="51858">MPNIDVTAAVAPRPVRDTELPDDISTDAPHRPTGLGVLTRGIAVALLCLVAYASSYAHNFADALAGSRAAYLVVLPVLALLIAAGYRTTSHGVGDGESDWIVATLIGILGLAAIYLLIGRMPTLSAWWRLESLTVLVWAVCCVVILFGIRHALTMRSLWIFLACFATPVPYLAATAALGGTPTAAAVVAAVIGAVAVFLATRTLAMHRRVAATAISLAASAPLVINCASWFLPTVVVAAGVIPVLSVIGARLTPDRRAADPSERPISAAMPHRSSRTVGVLAVGTAVLAAAGLHQYGATAQPTIPMDWAARSGLSRVASYDFVTKFAGPDATLVRYAVPAAKGMPAAAVDVLSTPSEAVLADLSDVVWYPTARPVSYRAVAASNGIPPGTRAVHSDADAAADARGVDWYALTWTQRAGALFQRVTVIVSQSLSGDQAPPAPQPPDVLDASVGSWLWLSRQRPQGLDHVDPLVSQRAARLTAAVSGISDSPSPGGPRRRD</sequence>